<comment type="caution">
    <text evidence="4">The sequence shown here is derived from an EMBL/GenBank/DDBJ whole genome shotgun (WGS) entry which is preliminary data.</text>
</comment>
<evidence type="ECO:0000256" key="1">
    <source>
        <dbReference type="SAM" id="MobiDB-lite"/>
    </source>
</evidence>
<accession>A0A9Q0J8C2</accession>
<dbReference type="AlphaFoldDB" id="A0A9Q0J8C2"/>
<dbReference type="InterPro" id="IPR003347">
    <property type="entry name" value="JmjC_dom"/>
</dbReference>
<feature type="compositionally biased region" description="Polar residues" evidence="1">
    <location>
        <begin position="149"/>
        <end position="160"/>
    </location>
</feature>
<feature type="domain" description="JmjC" evidence="3">
    <location>
        <begin position="266"/>
        <end position="432"/>
    </location>
</feature>
<feature type="domain" description="JmjN" evidence="2">
    <location>
        <begin position="60"/>
        <end position="101"/>
    </location>
</feature>
<dbReference type="Proteomes" id="UP001141552">
    <property type="component" value="Unassembled WGS sequence"/>
</dbReference>
<feature type="region of interest" description="Disordered" evidence="1">
    <location>
        <begin position="14"/>
        <end position="44"/>
    </location>
</feature>
<evidence type="ECO:0000259" key="2">
    <source>
        <dbReference type="PROSITE" id="PS51183"/>
    </source>
</evidence>
<dbReference type="SMART" id="SM00558">
    <property type="entry name" value="JmjC"/>
    <property type="match status" value="1"/>
</dbReference>
<feature type="compositionally biased region" description="Basic residues" evidence="1">
    <location>
        <begin position="131"/>
        <end position="147"/>
    </location>
</feature>
<evidence type="ECO:0000313" key="4">
    <source>
        <dbReference type="EMBL" id="KAJ4833266.1"/>
    </source>
</evidence>
<dbReference type="GO" id="GO:0000785">
    <property type="term" value="C:chromatin"/>
    <property type="evidence" value="ECO:0007669"/>
    <property type="project" value="TreeGrafter"/>
</dbReference>
<sequence length="690" mass="78027">MRLLMEQFKAGAESTIMEDHPLNHSSKDGVSSEGSGSPRGRKVTARWDPVEACRPVIDEAPVFYPTVEEFEDTIGYISKIRLEAEPFGVCRIVPPPSWSPPCRLKQKDIWEQAKFSTRIQQVDLLQNREPMRKKRKSRKRKRRRHAKIGNTTCSEENPASGTDEKFGFQSGSDFTFEEFKKYAHRFKMCYFGREEVMENVKPDVIEHQSTWNPPSLEEIEGEYWRIIEQPTDEVEVYYGADLEAGTFGSGFPKASSMVSTEGETDKYTISGWNLNNLPRLQGSVLCFEESDISGVVVPWLYVGMCFSSFCWHVEDHHLYSLNYLHWGDPKIWYGVPGTHAPALEAAMKKHLPDLFEESPGLLHELVTQLSPSVLKAEGVPVYRVIQHSGEFVLTFPRAYHAGFNCGFNCAEAVNVAPVDWLPHGQHAVELYSSQYRKTSVSHDKLLLGSSQKAVHALWELLFLGKEDLDDTFSWRNVCGKDGMLTKAVKARLQMEEERLGHLPAALKLQKMERDFDLKDERECFTCFYDLHLSAASCQCSPGRFACLKHVKRFCSCEPDRRYVLLRYTTDELKILAKALECELDAVKLWASKELGLLSDDDAHIFLLDTLDEGTLIGKKKVKVDQDDSIDLNSDVMLVERESECQCASNGKGDMGISSVKLIHGSGSEQQKVSGLYVVKEADGENSGLKS</sequence>
<dbReference type="EMBL" id="JAKUCV010004980">
    <property type="protein sequence ID" value="KAJ4833266.1"/>
    <property type="molecule type" value="Genomic_DNA"/>
</dbReference>
<dbReference type="Gene3D" id="2.60.120.650">
    <property type="entry name" value="Cupin"/>
    <property type="match status" value="1"/>
</dbReference>
<proteinExistence type="predicted"/>
<feature type="compositionally biased region" description="Basic and acidic residues" evidence="1">
    <location>
        <begin position="17"/>
        <end position="27"/>
    </location>
</feature>
<dbReference type="GO" id="GO:0005634">
    <property type="term" value="C:nucleus"/>
    <property type="evidence" value="ECO:0007669"/>
    <property type="project" value="TreeGrafter"/>
</dbReference>
<dbReference type="PROSITE" id="PS51184">
    <property type="entry name" value="JMJC"/>
    <property type="match status" value="1"/>
</dbReference>
<dbReference type="SUPFAM" id="SSF51197">
    <property type="entry name" value="Clavaminate synthase-like"/>
    <property type="match status" value="1"/>
</dbReference>
<dbReference type="OrthoDB" id="1678912at2759"/>
<dbReference type="Pfam" id="PF02928">
    <property type="entry name" value="zf-C5HC2"/>
    <property type="match status" value="1"/>
</dbReference>
<dbReference type="PANTHER" id="PTHR10694">
    <property type="entry name" value="LYSINE-SPECIFIC DEMETHYLASE"/>
    <property type="match status" value="1"/>
</dbReference>
<dbReference type="Pfam" id="PF02373">
    <property type="entry name" value="JmjC"/>
    <property type="match status" value="1"/>
</dbReference>
<organism evidence="4 5">
    <name type="scientific">Turnera subulata</name>
    <dbReference type="NCBI Taxonomy" id="218843"/>
    <lineage>
        <taxon>Eukaryota</taxon>
        <taxon>Viridiplantae</taxon>
        <taxon>Streptophyta</taxon>
        <taxon>Embryophyta</taxon>
        <taxon>Tracheophyta</taxon>
        <taxon>Spermatophyta</taxon>
        <taxon>Magnoliopsida</taxon>
        <taxon>eudicotyledons</taxon>
        <taxon>Gunneridae</taxon>
        <taxon>Pentapetalae</taxon>
        <taxon>rosids</taxon>
        <taxon>fabids</taxon>
        <taxon>Malpighiales</taxon>
        <taxon>Passifloraceae</taxon>
        <taxon>Turnera</taxon>
    </lineage>
</organism>
<reference evidence="4" key="1">
    <citation type="submission" date="2022-02" db="EMBL/GenBank/DDBJ databases">
        <authorList>
            <person name="Henning P.M."/>
            <person name="McCubbin A.G."/>
            <person name="Shore J.S."/>
        </authorList>
    </citation>
    <scope>NUCLEOTIDE SEQUENCE</scope>
    <source>
        <strain evidence="4">F60SS</strain>
        <tissue evidence="4">Leaves</tissue>
    </source>
</reference>
<protein>
    <recommendedName>
        <fullName evidence="6">JmjC domain-containing protein</fullName>
    </recommendedName>
</protein>
<dbReference type="GO" id="GO:0034647">
    <property type="term" value="F:histone H3K4me/H3K4me2/H3K4me3 demethylase activity"/>
    <property type="evidence" value="ECO:0007669"/>
    <property type="project" value="TreeGrafter"/>
</dbReference>
<dbReference type="InterPro" id="IPR004198">
    <property type="entry name" value="Znf_C5HC2"/>
</dbReference>
<evidence type="ECO:0000313" key="5">
    <source>
        <dbReference type="Proteomes" id="UP001141552"/>
    </source>
</evidence>
<reference evidence="4" key="2">
    <citation type="journal article" date="2023" name="Plants (Basel)">
        <title>Annotation of the Turnera subulata (Passifloraceae) Draft Genome Reveals the S-Locus Evolved after the Divergence of Turneroideae from Passifloroideae in a Stepwise Manner.</title>
        <authorList>
            <person name="Henning P.M."/>
            <person name="Roalson E.H."/>
            <person name="Mir W."/>
            <person name="McCubbin A.G."/>
            <person name="Shore J.S."/>
        </authorList>
    </citation>
    <scope>NUCLEOTIDE SEQUENCE</scope>
    <source>
        <strain evidence="4">F60SS</strain>
    </source>
</reference>
<evidence type="ECO:0000259" key="3">
    <source>
        <dbReference type="PROSITE" id="PS51184"/>
    </source>
</evidence>
<dbReference type="SMART" id="SM00545">
    <property type="entry name" value="JmjN"/>
    <property type="match status" value="1"/>
</dbReference>
<dbReference type="PROSITE" id="PS51183">
    <property type="entry name" value="JMJN"/>
    <property type="match status" value="1"/>
</dbReference>
<dbReference type="GO" id="GO:0010468">
    <property type="term" value="P:regulation of gene expression"/>
    <property type="evidence" value="ECO:0007669"/>
    <property type="project" value="TreeGrafter"/>
</dbReference>
<evidence type="ECO:0008006" key="6">
    <source>
        <dbReference type="Google" id="ProtNLM"/>
    </source>
</evidence>
<gene>
    <name evidence="4" type="ORF">Tsubulata_005109</name>
</gene>
<dbReference type="Pfam" id="PF02375">
    <property type="entry name" value="JmjN"/>
    <property type="match status" value="1"/>
</dbReference>
<feature type="region of interest" description="Disordered" evidence="1">
    <location>
        <begin position="128"/>
        <end position="167"/>
    </location>
</feature>
<name>A0A9Q0J8C2_9ROSI</name>
<dbReference type="PANTHER" id="PTHR10694:SF105">
    <property type="entry name" value="LYSINE-SPECIFIC DEMETHYLASE JMJ14"/>
    <property type="match status" value="1"/>
</dbReference>
<keyword evidence="5" id="KW-1185">Reference proteome</keyword>
<dbReference type="InterPro" id="IPR003349">
    <property type="entry name" value="JmjN"/>
</dbReference>